<protein>
    <submittedName>
        <fullName evidence="8">SusD family</fullName>
    </submittedName>
</protein>
<dbReference type="EMBL" id="CYZH01000009">
    <property type="protein sequence ID" value="CUO43736.1"/>
    <property type="molecule type" value="Genomic_DNA"/>
</dbReference>
<evidence type="ECO:0000259" key="7">
    <source>
        <dbReference type="Pfam" id="PF14322"/>
    </source>
</evidence>
<dbReference type="RefSeq" id="WP_022274864.1">
    <property type="nucleotide sequence ID" value="NZ_CABIXA010000009.1"/>
</dbReference>
<evidence type="ECO:0000256" key="3">
    <source>
        <dbReference type="ARBA" id="ARBA00022729"/>
    </source>
</evidence>
<dbReference type="Pfam" id="PF14322">
    <property type="entry name" value="SusD-like_3"/>
    <property type="match status" value="1"/>
</dbReference>
<reference evidence="8 9" key="1">
    <citation type="submission" date="2015-09" db="EMBL/GenBank/DDBJ databases">
        <authorList>
            <consortium name="Pathogen Informatics"/>
        </authorList>
    </citation>
    <scope>NUCLEOTIDE SEQUENCE [LARGE SCALE GENOMIC DNA]</scope>
    <source>
        <strain evidence="8 9">2789STDY5608840</strain>
    </source>
</reference>
<dbReference type="GO" id="GO:0009279">
    <property type="term" value="C:cell outer membrane"/>
    <property type="evidence" value="ECO:0007669"/>
    <property type="project" value="UniProtKB-SubCell"/>
</dbReference>
<dbReference type="InterPro" id="IPR011990">
    <property type="entry name" value="TPR-like_helical_dom_sf"/>
</dbReference>
<feature type="domain" description="SusD-like N-terminal" evidence="7">
    <location>
        <begin position="142"/>
        <end position="229"/>
    </location>
</feature>
<evidence type="ECO:0000256" key="2">
    <source>
        <dbReference type="ARBA" id="ARBA00006275"/>
    </source>
</evidence>
<dbReference type="AlphaFoldDB" id="A0A174F4K2"/>
<dbReference type="Proteomes" id="UP000095517">
    <property type="component" value="Unassembled WGS sequence"/>
</dbReference>
<dbReference type="Gene3D" id="1.25.40.390">
    <property type="match status" value="1"/>
</dbReference>
<accession>A0A174F4K2</accession>
<comment type="subcellular location">
    <subcellularLocation>
        <location evidence="1">Cell outer membrane</location>
    </subcellularLocation>
</comment>
<comment type="similarity">
    <text evidence="2">Belongs to the SusD family.</text>
</comment>
<keyword evidence="5" id="KW-0998">Cell outer membrane</keyword>
<evidence type="ECO:0000259" key="6">
    <source>
        <dbReference type="Pfam" id="PF07980"/>
    </source>
</evidence>
<evidence type="ECO:0000256" key="1">
    <source>
        <dbReference type="ARBA" id="ARBA00004442"/>
    </source>
</evidence>
<evidence type="ECO:0000313" key="8">
    <source>
        <dbReference type="EMBL" id="CUO43736.1"/>
    </source>
</evidence>
<name>A0A174F4K2_9BACE</name>
<dbReference type="PROSITE" id="PS51257">
    <property type="entry name" value="PROKAR_LIPOPROTEIN"/>
    <property type="match status" value="1"/>
</dbReference>
<evidence type="ECO:0000313" key="9">
    <source>
        <dbReference type="Proteomes" id="UP000095517"/>
    </source>
</evidence>
<dbReference type="InterPro" id="IPR033985">
    <property type="entry name" value="SusD-like_N"/>
</dbReference>
<evidence type="ECO:0000256" key="4">
    <source>
        <dbReference type="ARBA" id="ARBA00023136"/>
    </source>
</evidence>
<dbReference type="SUPFAM" id="SSF48452">
    <property type="entry name" value="TPR-like"/>
    <property type="match status" value="1"/>
</dbReference>
<feature type="domain" description="RagB/SusD" evidence="6">
    <location>
        <begin position="373"/>
        <end position="512"/>
    </location>
</feature>
<gene>
    <name evidence="8" type="ORF">ERS852397_02028</name>
</gene>
<dbReference type="Pfam" id="PF07980">
    <property type="entry name" value="SusD_RagB"/>
    <property type="match status" value="1"/>
</dbReference>
<evidence type="ECO:0000256" key="5">
    <source>
        <dbReference type="ARBA" id="ARBA00023237"/>
    </source>
</evidence>
<dbReference type="InterPro" id="IPR012944">
    <property type="entry name" value="SusD_RagB_dom"/>
</dbReference>
<organism evidence="8 9">
    <name type="scientific">Bacteroides finegoldii</name>
    <dbReference type="NCBI Taxonomy" id="338188"/>
    <lineage>
        <taxon>Bacteria</taxon>
        <taxon>Pseudomonadati</taxon>
        <taxon>Bacteroidota</taxon>
        <taxon>Bacteroidia</taxon>
        <taxon>Bacteroidales</taxon>
        <taxon>Bacteroidaceae</taxon>
        <taxon>Bacteroides</taxon>
    </lineage>
</organism>
<proteinExistence type="inferred from homology"/>
<keyword evidence="4" id="KW-0472">Membrane</keyword>
<sequence length="550" mass="63403">MKNIKSFILFFITSIAVYGCEDNFDPKLYGTLNPENYPTTESEYEDYTMTCYIPFTTTWQYQIANDPGQHSFYIPEGGILRVFEAPSDNMAAWNLGWGSWMKLSQADYRDCVYAERSWVGEHNINHIPKLAQITRFTEIIATLEKADDQIFKTVSKKRLLGEAHLCRGLMLYYLMHIYGPLPAIVDKDDINNENALTNLVRPSLDDMTTWIYNDFQYAMENLPDAVKEHGRYTSDYAKFCMMKHCLNEGAHMKGYYEKAMQMYRELSKDNRYSLFTKGDNPYVDMFKAANDFNCEIIMAVSCDPSANGDVSNGNFFPLSMLATPNDASKVDDKGNPTPFNYQGGGWMQAYNVSPKLYDSYEAKDKRRTVILDEYWVNNQGIVTEKVTKEDLNKRWSGYIIYKYPIETNTTFQGNDFPLARWADVLLMMAEVEVRQSNAAPSPQAVEAVNQVRRRSGLDDLSVQQTATKEAFLDVILDERSKEFLYEGHRKIDLIRFNKYAQACFKAKGTLPTHQYIPLPNYLVEQAKSYGKQLSQIYNRPQWEDDIALAN</sequence>
<dbReference type="STRING" id="338188.ERS852397_02028"/>
<keyword evidence="3" id="KW-0732">Signal</keyword>